<dbReference type="GO" id="GO:0008932">
    <property type="term" value="F:lytic endotransglycosylase activity"/>
    <property type="evidence" value="ECO:0007669"/>
    <property type="project" value="UniProtKB-UniRule"/>
</dbReference>
<comment type="similarity">
    <text evidence="3 4">Belongs to the RlpA family.</text>
</comment>
<name>A0A3S2VJ01_9HYPH</name>
<dbReference type="SUPFAM" id="SSF50685">
    <property type="entry name" value="Barwin-like endoglucanases"/>
    <property type="match status" value="1"/>
</dbReference>
<organism evidence="7 8">
    <name type="scientific">Methylobacterium oryzihabitans</name>
    <dbReference type="NCBI Taxonomy" id="2499852"/>
    <lineage>
        <taxon>Bacteria</taxon>
        <taxon>Pseudomonadati</taxon>
        <taxon>Pseudomonadota</taxon>
        <taxon>Alphaproteobacteria</taxon>
        <taxon>Hyphomicrobiales</taxon>
        <taxon>Methylobacteriaceae</taxon>
        <taxon>Methylobacterium</taxon>
    </lineage>
</organism>
<dbReference type="GO" id="GO:0009279">
    <property type="term" value="C:cell outer membrane"/>
    <property type="evidence" value="ECO:0007669"/>
    <property type="project" value="TreeGrafter"/>
</dbReference>
<evidence type="ECO:0000256" key="2">
    <source>
        <dbReference type="ARBA" id="ARBA00023316"/>
    </source>
</evidence>
<feature type="region of interest" description="Disordered" evidence="5">
    <location>
        <begin position="252"/>
        <end position="271"/>
    </location>
</feature>
<dbReference type="NCBIfam" id="TIGR00413">
    <property type="entry name" value="rlpA"/>
    <property type="match status" value="1"/>
</dbReference>
<keyword evidence="1 3" id="KW-0456">Lyase</keyword>
<evidence type="ECO:0000256" key="5">
    <source>
        <dbReference type="SAM" id="MobiDB-lite"/>
    </source>
</evidence>
<keyword evidence="2 3" id="KW-0961">Cell wall biogenesis/degradation</keyword>
<dbReference type="GO" id="GO:0071555">
    <property type="term" value="P:cell wall organization"/>
    <property type="evidence" value="ECO:0007669"/>
    <property type="project" value="UniProtKB-KW"/>
</dbReference>
<dbReference type="InterPro" id="IPR034718">
    <property type="entry name" value="RlpA"/>
</dbReference>
<dbReference type="Proteomes" id="UP000286997">
    <property type="component" value="Unassembled WGS sequence"/>
</dbReference>
<feature type="compositionally biased region" description="Basic and acidic residues" evidence="5">
    <location>
        <begin position="424"/>
        <end position="444"/>
    </location>
</feature>
<dbReference type="EC" id="4.2.2.-" evidence="3"/>
<protein>
    <recommendedName>
        <fullName evidence="3">Endolytic peptidoglycan transglycosylase RlpA</fullName>
        <ecNumber evidence="3">4.2.2.-</ecNumber>
    </recommendedName>
</protein>
<reference evidence="7 8" key="1">
    <citation type="submission" date="2019-01" db="EMBL/GenBank/DDBJ databases">
        <authorList>
            <person name="Chen W.-M."/>
        </authorList>
    </citation>
    <scope>NUCLEOTIDE SEQUENCE [LARGE SCALE GENOMIC DNA]</scope>
    <source>
        <strain evidence="7 8">TER-1</strain>
    </source>
</reference>
<feature type="region of interest" description="Disordered" evidence="5">
    <location>
        <begin position="59"/>
        <end position="102"/>
    </location>
</feature>
<evidence type="ECO:0000259" key="6">
    <source>
        <dbReference type="Pfam" id="PF03330"/>
    </source>
</evidence>
<comment type="caution">
    <text evidence="7">The sequence shown here is derived from an EMBL/GenBank/DDBJ whole genome shotgun (WGS) entry which is preliminary data.</text>
</comment>
<sequence length="459" mass="46326">MTDRDPPSRAAPDPTGASESPRHRAPAWGAPRLSWSPSPLWRIAGAAGLALAVANCAGTPPSVGSGGTRSATREVDPKYGVAPSPRLYGENDPIPKGGGRPMTGKPYVVAGKTYVPRQDARGYVREGLASWYGTAFHGRMTANGEVFDRFAVAAAHPTLPLPSYARVTNVSNGRSMVVRVNDRGPYHADRLMDVSQAVSEALGFHRRGTTRVRVEYVGKAPVAGSDDRVLMATLRDGGQRAPTSILVAEAETETRPLAYRPASEEGDAPRRAPAPVRLAQAEPIPAKPVSHAAVRVAAAKYAAPSAAPSADRALAFASHPGGKPGAAPAGVPVKVAGLAAKPGAPAKGAAAGTAPAAAAAKSGRLVVAQAPAPAAKAGARGPGPLPLAPPLRLGGAPPERGAGPAIRTVQGAKPAAGGTLAKAETGKDAGKSESAKSESGKPDAGKGAASKRAKVAGML</sequence>
<dbReference type="PANTHER" id="PTHR34183:SF1">
    <property type="entry name" value="ENDOLYTIC PEPTIDOGLYCAN TRANSGLYCOSYLASE RLPA"/>
    <property type="match status" value="1"/>
</dbReference>
<dbReference type="InterPro" id="IPR036908">
    <property type="entry name" value="RlpA-like_sf"/>
</dbReference>
<dbReference type="InterPro" id="IPR009009">
    <property type="entry name" value="RlpA-like_DPBB"/>
</dbReference>
<proteinExistence type="inferred from homology"/>
<dbReference type="InterPro" id="IPR012997">
    <property type="entry name" value="RplA"/>
</dbReference>
<dbReference type="AlphaFoldDB" id="A0A3S2VJ01"/>
<dbReference type="EMBL" id="SACP01000037">
    <property type="protein sequence ID" value="RVU14022.1"/>
    <property type="molecule type" value="Genomic_DNA"/>
</dbReference>
<dbReference type="Pfam" id="PF03330">
    <property type="entry name" value="DPBB_1"/>
    <property type="match status" value="1"/>
</dbReference>
<dbReference type="HAMAP" id="MF_02071">
    <property type="entry name" value="RlpA"/>
    <property type="match status" value="1"/>
</dbReference>
<feature type="domain" description="RlpA-like protein double-psi beta-barrel" evidence="6">
    <location>
        <begin position="126"/>
        <end position="214"/>
    </location>
</feature>
<feature type="compositionally biased region" description="Low complexity" evidence="5">
    <location>
        <begin position="390"/>
        <end position="405"/>
    </location>
</feature>
<dbReference type="Gene3D" id="2.40.40.10">
    <property type="entry name" value="RlpA-like domain"/>
    <property type="match status" value="1"/>
</dbReference>
<evidence type="ECO:0000256" key="4">
    <source>
        <dbReference type="RuleBase" id="RU003495"/>
    </source>
</evidence>
<evidence type="ECO:0000313" key="8">
    <source>
        <dbReference type="Proteomes" id="UP000286997"/>
    </source>
</evidence>
<evidence type="ECO:0000256" key="1">
    <source>
        <dbReference type="ARBA" id="ARBA00023239"/>
    </source>
</evidence>
<dbReference type="GO" id="GO:0000270">
    <property type="term" value="P:peptidoglycan metabolic process"/>
    <property type="evidence" value="ECO:0007669"/>
    <property type="project" value="UniProtKB-UniRule"/>
</dbReference>
<evidence type="ECO:0000313" key="7">
    <source>
        <dbReference type="EMBL" id="RVU14022.1"/>
    </source>
</evidence>
<dbReference type="PANTHER" id="PTHR34183">
    <property type="entry name" value="ENDOLYTIC PEPTIDOGLYCAN TRANSGLYCOSYLASE RLPA"/>
    <property type="match status" value="1"/>
</dbReference>
<gene>
    <name evidence="3" type="primary">rlpA</name>
    <name evidence="7" type="ORF">EOE48_25155</name>
</gene>
<comment type="function">
    <text evidence="3">Lytic transglycosylase with a strong preference for naked glycan strands that lack stem peptides.</text>
</comment>
<feature type="region of interest" description="Disordered" evidence="5">
    <location>
        <begin position="374"/>
        <end position="459"/>
    </location>
</feature>
<feature type="region of interest" description="Disordered" evidence="5">
    <location>
        <begin position="1"/>
        <end position="34"/>
    </location>
</feature>
<feature type="compositionally biased region" description="Basic residues" evidence="5">
    <location>
        <begin position="449"/>
        <end position="459"/>
    </location>
</feature>
<dbReference type="OrthoDB" id="9779128at2"/>
<dbReference type="RefSeq" id="WP_127733630.1">
    <property type="nucleotide sequence ID" value="NZ_SACP01000037.1"/>
</dbReference>
<dbReference type="CDD" id="cd22268">
    <property type="entry name" value="DPBB_RlpA-like"/>
    <property type="match status" value="1"/>
</dbReference>
<accession>A0A3S2VJ01</accession>
<keyword evidence="8" id="KW-1185">Reference proteome</keyword>
<evidence type="ECO:0000256" key="3">
    <source>
        <dbReference type="HAMAP-Rule" id="MF_02071"/>
    </source>
</evidence>